<dbReference type="PROSITE" id="PS51455">
    <property type="entry name" value="PIPK"/>
    <property type="match status" value="1"/>
</dbReference>
<dbReference type="Pfam" id="PF02493">
    <property type="entry name" value="MORN"/>
    <property type="match status" value="7"/>
</dbReference>
<evidence type="ECO:0000313" key="9">
    <source>
        <dbReference type="EMBL" id="KMZ71338.1"/>
    </source>
</evidence>
<comment type="caution">
    <text evidence="9">The sequence shown here is derived from an EMBL/GenBank/DDBJ whole genome shotgun (WGS) entry which is preliminary data.</text>
</comment>
<dbReference type="SUPFAM" id="SSF82185">
    <property type="entry name" value="Histone H3 K4-specific methyltransferase SET7/9 N-terminal domain"/>
    <property type="match status" value="2"/>
</dbReference>
<proteinExistence type="predicted"/>
<dbReference type="InterPro" id="IPR023610">
    <property type="entry name" value="PInositol-4/5-P-5/4-kinase"/>
</dbReference>
<evidence type="ECO:0000256" key="3">
    <source>
        <dbReference type="ARBA" id="ARBA00022741"/>
    </source>
</evidence>
<dbReference type="GO" id="GO:0005524">
    <property type="term" value="F:ATP binding"/>
    <property type="evidence" value="ECO:0007669"/>
    <property type="project" value="UniProtKB-UniRule"/>
</dbReference>
<comment type="catalytic activity">
    <reaction evidence="6">
        <text>a 1,2-diacyl-sn-glycero-3-phospho-(1D-myo-inositol 4-phosphate) + ATP = a 1,2-diacyl-sn-glycero-3-phospho-(1D-myo-inositol-4,5-bisphosphate) + ADP + H(+)</text>
        <dbReference type="Rhea" id="RHEA:14425"/>
        <dbReference type="ChEBI" id="CHEBI:15378"/>
        <dbReference type="ChEBI" id="CHEBI:30616"/>
        <dbReference type="ChEBI" id="CHEBI:58178"/>
        <dbReference type="ChEBI" id="CHEBI:58456"/>
        <dbReference type="ChEBI" id="CHEBI:456216"/>
        <dbReference type="EC" id="2.7.1.68"/>
    </reaction>
</comment>
<evidence type="ECO:0000256" key="2">
    <source>
        <dbReference type="ARBA" id="ARBA00022737"/>
    </source>
</evidence>
<dbReference type="SUPFAM" id="SSF56104">
    <property type="entry name" value="SAICAR synthase-like"/>
    <property type="match status" value="1"/>
</dbReference>
<feature type="region of interest" description="Disordered" evidence="7">
    <location>
        <begin position="1"/>
        <end position="35"/>
    </location>
</feature>
<organism evidence="9 10">
    <name type="scientific">Zostera marina</name>
    <name type="common">Eelgrass</name>
    <dbReference type="NCBI Taxonomy" id="29655"/>
    <lineage>
        <taxon>Eukaryota</taxon>
        <taxon>Viridiplantae</taxon>
        <taxon>Streptophyta</taxon>
        <taxon>Embryophyta</taxon>
        <taxon>Tracheophyta</taxon>
        <taxon>Spermatophyta</taxon>
        <taxon>Magnoliopsida</taxon>
        <taxon>Liliopsida</taxon>
        <taxon>Zosteraceae</taxon>
        <taxon>Zostera</taxon>
    </lineage>
</organism>
<dbReference type="EMBL" id="LFYR01000678">
    <property type="protein sequence ID" value="KMZ71338.1"/>
    <property type="molecule type" value="Genomic_DNA"/>
</dbReference>
<evidence type="ECO:0000256" key="5">
    <source>
        <dbReference type="ARBA" id="ARBA00022840"/>
    </source>
</evidence>
<evidence type="ECO:0000259" key="8">
    <source>
        <dbReference type="PROSITE" id="PS51455"/>
    </source>
</evidence>
<keyword evidence="10" id="KW-1185">Reference proteome</keyword>
<name>A0A0K9PQJ2_ZOSMR</name>
<dbReference type="Pfam" id="PF01504">
    <property type="entry name" value="PIP5K"/>
    <property type="match status" value="1"/>
</dbReference>
<evidence type="ECO:0000256" key="6">
    <source>
        <dbReference type="PIRNR" id="PIRNR037274"/>
    </source>
</evidence>
<dbReference type="SMART" id="SM00698">
    <property type="entry name" value="MORN"/>
    <property type="match status" value="7"/>
</dbReference>
<dbReference type="InterPro" id="IPR002498">
    <property type="entry name" value="PInositol-4-P-4/5-kinase_core"/>
</dbReference>
<dbReference type="PIRSF" id="PIRSF037274">
    <property type="entry name" value="PIP5K_plant_prd"/>
    <property type="match status" value="1"/>
</dbReference>
<dbReference type="STRING" id="29655.A0A0K9PQJ2"/>
<dbReference type="Gene3D" id="3.30.800.10">
    <property type="entry name" value="Phosphatidylinositol Phosphate Kinase II Beta"/>
    <property type="match status" value="1"/>
</dbReference>
<sequence length="730" mass="82981">MAMPVTPINEDTPQTKCSTSFDNTTSSSSSSSTSVCTNIERNLKNGDLYVGQWDKSRPHGHGKYLWKDGSMYEGEWFQGKTEGQGKFSWPSGATYVGAFKSGYMHGTGNFTGVTAGDTYIGQYSMNERSGKGMRTYVNGDSYDGEWKKGTQHGQGRYVWKNHHIFNGSWKNGKISGSGILNWANGNSYNGEWEQGYPCGKGEYRWADGGYFVGVWTKQSGNIQQGIYHPPTSFASPQRDPQVDLLRALLSCKISQGETVPAFPTHKSIRWSDKFEELLSSNGSRTIRSTPNHINGKNATYAWEDNHNSSDVGRSGNNPWVPREIKKQGETISRNHKNYELMLNLQLGIRHAVGRPAPELKSLDLKASVFDPKEKVWTKFPTEGSKNTPPHASCEFKWKDYCPVVFRTLRKLMFKVDAADYMLSICGNDALRELSSPGKSGSFFYLTHDDRYMIKTVKKSEVKVLIKMLPAYYNHVRAFKDTLVTKFFGLHCVKLTGTTQKKVRFVIMGNLFCSDQYPIHKRFDLKGSSYGRTTSKPSSEIDETTTLKDNDLNYVFRLRKSWFQDFLRQVNRDCDFLEQEKIMDYSLLVGLHFRDSNLVHYEGSSSETSYTSDGTPRRHRADMDQFVCDPNKWASIKLGMNMPAQVEQTMNRKSDYSNDELLSSPVGGGEVFDVVLFFGIIDILQDYDISKKLEHVYKSMQHDASSISSVDPKQYSRRFRDFILKKFSQDL</sequence>
<accession>A0A0K9PQJ2</accession>
<dbReference type="InterPro" id="IPR027484">
    <property type="entry name" value="PInositol-4-P-5-kinase_N"/>
</dbReference>
<gene>
    <name evidence="9" type="ORF">ZOSMA_182G00280</name>
</gene>
<evidence type="ECO:0000256" key="1">
    <source>
        <dbReference type="ARBA" id="ARBA00022679"/>
    </source>
</evidence>
<dbReference type="SMART" id="SM00330">
    <property type="entry name" value="PIPKc"/>
    <property type="match status" value="1"/>
</dbReference>
<dbReference type="PANTHER" id="PTHR23086:SF113">
    <property type="entry name" value="PHOSPHATIDYLINOSITOL 4-PHOSPHATE 5-KINASE 6"/>
    <property type="match status" value="1"/>
</dbReference>
<protein>
    <recommendedName>
        <fullName evidence="6">Phosphatidylinositol 4-phosphate 5-kinase</fullName>
        <ecNumber evidence="6">2.7.1.68</ecNumber>
    </recommendedName>
</protein>
<feature type="compositionally biased region" description="Low complexity" evidence="7">
    <location>
        <begin position="18"/>
        <end position="34"/>
    </location>
</feature>
<dbReference type="CDD" id="cd17302">
    <property type="entry name" value="PIPKc_AtPIP5K_like"/>
    <property type="match status" value="1"/>
</dbReference>
<dbReference type="AlphaFoldDB" id="A0A0K9PQJ2"/>
<dbReference type="OrthoDB" id="70770at2759"/>
<dbReference type="Gene3D" id="2.20.110.10">
    <property type="entry name" value="Histone H3 K4-specific methyltransferase SET7/9 N-terminal domain"/>
    <property type="match status" value="3"/>
</dbReference>
<dbReference type="Gene3D" id="3.30.810.10">
    <property type="entry name" value="2-Layer Sandwich"/>
    <property type="match status" value="1"/>
</dbReference>
<dbReference type="Proteomes" id="UP000036987">
    <property type="component" value="Unassembled WGS sequence"/>
</dbReference>
<keyword evidence="5 6" id="KW-0067">ATP-binding</keyword>
<dbReference type="GO" id="GO:0046854">
    <property type="term" value="P:phosphatidylinositol phosphate biosynthetic process"/>
    <property type="evidence" value="ECO:0000318"/>
    <property type="project" value="GO_Central"/>
</dbReference>
<dbReference type="EC" id="2.7.1.68" evidence="6"/>
<dbReference type="InterPro" id="IPR027483">
    <property type="entry name" value="PInositol-4-P-4/5-kinase_C_sf"/>
</dbReference>
<keyword evidence="3 6" id="KW-0547">Nucleotide-binding</keyword>
<keyword evidence="2" id="KW-0677">Repeat</keyword>
<dbReference type="GO" id="GO:0005886">
    <property type="term" value="C:plasma membrane"/>
    <property type="evidence" value="ECO:0000318"/>
    <property type="project" value="GO_Central"/>
</dbReference>
<keyword evidence="1 6" id="KW-0808">Transferase</keyword>
<keyword evidence="4 6" id="KW-0418">Kinase</keyword>
<dbReference type="InterPro" id="IPR003409">
    <property type="entry name" value="MORN"/>
</dbReference>
<dbReference type="PANTHER" id="PTHR23086">
    <property type="entry name" value="PHOSPHATIDYLINOSITOL-4-PHOSPHATE 5-KINASE"/>
    <property type="match status" value="1"/>
</dbReference>
<dbReference type="GO" id="GO:0016308">
    <property type="term" value="F:1-phosphatidylinositol-4-phosphate 5-kinase activity"/>
    <property type="evidence" value="ECO:0000318"/>
    <property type="project" value="GO_Central"/>
</dbReference>
<evidence type="ECO:0000256" key="7">
    <source>
        <dbReference type="SAM" id="MobiDB-lite"/>
    </source>
</evidence>
<reference evidence="10" key="1">
    <citation type="journal article" date="2016" name="Nature">
        <title>The genome of the seagrass Zostera marina reveals angiosperm adaptation to the sea.</title>
        <authorList>
            <person name="Olsen J.L."/>
            <person name="Rouze P."/>
            <person name="Verhelst B."/>
            <person name="Lin Y.-C."/>
            <person name="Bayer T."/>
            <person name="Collen J."/>
            <person name="Dattolo E."/>
            <person name="De Paoli E."/>
            <person name="Dittami S."/>
            <person name="Maumus F."/>
            <person name="Michel G."/>
            <person name="Kersting A."/>
            <person name="Lauritano C."/>
            <person name="Lohaus R."/>
            <person name="Toepel M."/>
            <person name="Tonon T."/>
            <person name="Vanneste K."/>
            <person name="Amirebrahimi M."/>
            <person name="Brakel J."/>
            <person name="Bostroem C."/>
            <person name="Chovatia M."/>
            <person name="Grimwood J."/>
            <person name="Jenkins J.W."/>
            <person name="Jueterbock A."/>
            <person name="Mraz A."/>
            <person name="Stam W.T."/>
            <person name="Tice H."/>
            <person name="Bornberg-Bauer E."/>
            <person name="Green P.J."/>
            <person name="Pearson G.A."/>
            <person name="Procaccini G."/>
            <person name="Duarte C.M."/>
            <person name="Schmutz J."/>
            <person name="Reusch T.B.H."/>
            <person name="Van de Peer Y."/>
        </authorList>
    </citation>
    <scope>NUCLEOTIDE SEQUENCE [LARGE SCALE GENOMIC DNA]</scope>
    <source>
        <strain evidence="10">cv. Finnish</strain>
    </source>
</reference>
<feature type="domain" description="PIPK" evidence="8">
    <location>
        <begin position="334"/>
        <end position="726"/>
    </location>
</feature>
<dbReference type="InterPro" id="IPR017163">
    <property type="entry name" value="PIno-4-P-5_kinase_pln"/>
</dbReference>
<evidence type="ECO:0000313" key="10">
    <source>
        <dbReference type="Proteomes" id="UP000036987"/>
    </source>
</evidence>
<evidence type="ECO:0000256" key="4">
    <source>
        <dbReference type="ARBA" id="ARBA00022777"/>
    </source>
</evidence>